<evidence type="ECO:0000256" key="14">
    <source>
        <dbReference type="PIRSR" id="PIRSR001529-2"/>
    </source>
</evidence>
<comment type="catalytic activity">
    <reaction evidence="10 12">
        <text>tRNA(Sec) + L-serine + ATP = L-seryl-tRNA(Sec) + AMP + diphosphate + H(+)</text>
        <dbReference type="Rhea" id="RHEA:42580"/>
        <dbReference type="Rhea" id="RHEA-COMP:9742"/>
        <dbReference type="Rhea" id="RHEA-COMP:10128"/>
        <dbReference type="ChEBI" id="CHEBI:15378"/>
        <dbReference type="ChEBI" id="CHEBI:30616"/>
        <dbReference type="ChEBI" id="CHEBI:33019"/>
        <dbReference type="ChEBI" id="CHEBI:33384"/>
        <dbReference type="ChEBI" id="CHEBI:78442"/>
        <dbReference type="ChEBI" id="CHEBI:78533"/>
        <dbReference type="ChEBI" id="CHEBI:456215"/>
        <dbReference type="EC" id="6.1.1.11"/>
    </reaction>
</comment>
<keyword evidence="5 12" id="KW-0436">Ligase</keyword>
<keyword evidence="15" id="KW-0175">Coiled coil</keyword>
<feature type="binding site" evidence="12">
    <location>
        <begin position="231"/>
        <end position="233"/>
    </location>
    <ligand>
        <name>L-serine</name>
        <dbReference type="ChEBI" id="CHEBI:33384"/>
    </ligand>
</feature>
<dbReference type="EMBL" id="DRUY01000213">
    <property type="protein sequence ID" value="HHI66169.1"/>
    <property type="molecule type" value="Genomic_DNA"/>
</dbReference>
<dbReference type="PROSITE" id="PS50862">
    <property type="entry name" value="AA_TRNA_LIGASE_II"/>
    <property type="match status" value="1"/>
</dbReference>
<dbReference type="GO" id="GO:0005737">
    <property type="term" value="C:cytoplasm"/>
    <property type="evidence" value="ECO:0007669"/>
    <property type="project" value="UniProtKB-SubCell"/>
</dbReference>
<evidence type="ECO:0000256" key="3">
    <source>
        <dbReference type="ARBA" id="ARBA00010728"/>
    </source>
</evidence>
<evidence type="ECO:0000256" key="2">
    <source>
        <dbReference type="ARBA" id="ARBA00005045"/>
    </source>
</evidence>
<dbReference type="InterPro" id="IPR042103">
    <property type="entry name" value="SerRS_1_N_sf"/>
</dbReference>
<evidence type="ECO:0000256" key="1">
    <source>
        <dbReference type="ARBA" id="ARBA00004496"/>
    </source>
</evidence>
<comment type="pathway">
    <text evidence="2 12">Aminoacyl-tRNA biosynthesis; selenocysteinyl-tRNA(Sec) biosynthesis; L-seryl-tRNA(Sec) from L-serine and tRNA(Sec): step 1/1.</text>
</comment>
<dbReference type="EC" id="6.1.1.11" evidence="12"/>
<feature type="binding site" evidence="12 13">
    <location>
        <position position="285"/>
    </location>
    <ligand>
        <name>L-serine</name>
        <dbReference type="ChEBI" id="CHEBI:33384"/>
    </ligand>
</feature>
<comment type="domain">
    <text evidence="12">Consists of two distinct domains, a catalytic core and a N-terminal extension that is involved in tRNA binding.</text>
</comment>
<evidence type="ECO:0000256" key="10">
    <source>
        <dbReference type="ARBA" id="ARBA00047929"/>
    </source>
</evidence>
<comment type="function">
    <text evidence="12">Catalyzes the attachment of serine to tRNA(Ser). Is also able to aminoacylate tRNA(Sec) with serine, to form the misacylated tRNA L-seryl-tRNA(Sec), which will be further converted into selenocysteinyl-tRNA(Sec).</text>
</comment>
<feature type="domain" description="Aminoacyl-transfer RNA synthetases class-II family profile" evidence="16">
    <location>
        <begin position="171"/>
        <end position="409"/>
    </location>
</feature>
<dbReference type="AlphaFoldDB" id="A0A7C5PC19"/>
<comment type="caution">
    <text evidence="17">The sequence shown here is derived from an EMBL/GenBank/DDBJ whole genome shotgun (WGS) entry which is preliminary data.</text>
</comment>
<comment type="subunit">
    <text evidence="12">Homodimer. The tRNA molecule binds across the dimer.</text>
</comment>
<feature type="coiled-coil region" evidence="15">
    <location>
        <begin position="25"/>
        <end position="73"/>
    </location>
</feature>
<dbReference type="HAMAP" id="MF_00176">
    <property type="entry name" value="Ser_tRNA_synth_type1"/>
    <property type="match status" value="1"/>
</dbReference>
<accession>A0A7C5PC19</accession>
<dbReference type="SUPFAM" id="SSF46589">
    <property type="entry name" value="tRNA-binding arm"/>
    <property type="match status" value="1"/>
</dbReference>
<dbReference type="GO" id="GO:0005524">
    <property type="term" value="F:ATP binding"/>
    <property type="evidence" value="ECO:0007669"/>
    <property type="project" value="UniProtKB-UniRule"/>
</dbReference>
<evidence type="ECO:0000256" key="11">
    <source>
        <dbReference type="ARBA" id="ARBA00048823"/>
    </source>
</evidence>
<evidence type="ECO:0000256" key="8">
    <source>
        <dbReference type="ARBA" id="ARBA00022917"/>
    </source>
</evidence>
<keyword evidence="8 12" id="KW-0648">Protein biosynthesis</keyword>
<sequence length="426" mass="49065">MLDIRFLREDFKILEDSLMKRGTKLNFNLQDLVSLDQKLKQLRAEISSLRESQNKLSKEISLLKKEKKDASELVEKSRKIGDEISRLSESERGLDSQFKTMWYQLPNILLPDVPFGTDETQNVVVNYFGEPKDFDFEVMPHWDFGKKLGLLDIERAGKVTGSRFSFHVGLGARLVRALLNFMMDLHKADGFIELWPPYLVNEASMYGTGQLPKFRDELFKCADDPYFLIPTAEVPVTNFFRDEILSDDSLPIRFCAYSACFRREAGSYGKDVRGIIRQHQFDKVELVVFCRPEESLNELNFITEQAQKVLKKLKLPYRVIELCSGDLGFGSAKTYDIEVYMAYSKNYREISSCSNFTDFQARRANIRYKPKGGKTRYVHTLNGSGLAIGRTLAAIYEYYQDKDGNLIIPEVLIPYIGLERIESPKC</sequence>
<evidence type="ECO:0000256" key="6">
    <source>
        <dbReference type="ARBA" id="ARBA00022741"/>
    </source>
</evidence>
<dbReference type="InterPro" id="IPR010978">
    <property type="entry name" value="tRNA-bd_arm"/>
</dbReference>
<keyword evidence="9 12" id="KW-0030">Aminoacyl-tRNA synthetase</keyword>
<evidence type="ECO:0000256" key="15">
    <source>
        <dbReference type="SAM" id="Coils"/>
    </source>
</evidence>
<dbReference type="PANTHER" id="PTHR43697:SF1">
    <property type="entry name" value="SERINE--TRNA LIGASE"/>
    <property type="match status" value="1"/>
</dbReference>
<comment type="caution">
    <text evidence="12">Lacks conserved residue(s) required for the propagation of feature annotation.</text>
</comment>
<feature type="binding site" evidence="12 14">
    <location>
        <begin position="262"/>
        <end position="264"/>
    </location>
    <ligand>
        <name>ATP</name>
        <dbReference type="ChEBI" id="CHEBI:30616"/>
    </ligand>
</feature>
<keyword evidence="4 12" id="KW-0963">Cytoplasm</keyword>
<feature type="binding site" evidence="13">
    <location>
        <position position="262"/>
    </location>
    <ligand>
        <name>L-serine</name>
        <dbReference type="ChEBI" id="CHEBI:33384"/>
    </ligand>
</feature>
<dbReference type="InterPro" id="IPR002317">
    <property type="entry name" value="Ser-tRNA-ligase_type_1"/>
</dbReference>
<dbReference type="UniPathway" id="UPA00906">
    <property type="reaction ID" value="UER00895"/>
</dbReference>
<evidence type="ECO:0000259" key="16">
    <source>
        <dbReference type="PROSITE" id="PS50862"/>
    </source>
</evidence>
<dbReference type="InterPro" id="IPR015866">
    <property type="entry name" value="Ser-tRNA-synth_1_N"/>
</dbReference>
<name>A0A7C5PC19_9BACT</name>
<feature type="binding site" evidence="13">
    <location>
        <position position="231"/>
    </location>
    <ligand>
        <name>L-serine</name>
        <dbReference type="ChEBI" id="CHEBI:33384"/>
    </ligand>
</feature>
<protein>
    <recommendedName>
        <fullName evidence="12">Serine--tRNA ligase</fullName>
        <ecNumber evidence="12">6.1.1.11</ecNumber>
    </recommendedName>
    <alternativeName>
        <fullName evidence="12">Seryl-tRNA synthetase</fullName>
        <shortName evidence="12">SerRS</shortName>
    </alternativeName>
    <alternativeName>
        <fullName evidence="12">Seryl-tRNA(Ser/Sec) synthetase</fullName>
    </alternativeName>
</protein>
<dbReference type="GO" id="GO:0016260">
    <property type="term" value="P:selenocysteine biosynthetic process"/>
    <property type="evidence" value="ECO:0007669"/>
    <property type="project" value="UniProtKB-UniRule"/>
</dbReference>
<dbReference type="SUPFAM" id="SSF55681">
    <property type="entry name" value="Class II aaRS and biotin synthetases"/>
    <property type="match status" value="1"/>
</dbReference>
<keyword evidence="6 12" id="KW-0547">Nucleotide-binding</keyword>
<dbReference type="InterPro" id="IPR033729">
    <property type="entry name" value="SerRS_core"/>
</dbReference>
<dbReference type="InterPro" id="IPR045864">
    <property type="entry name" value="aa-tRNA-synth_II/BPL/LPL"/>
</dbReference>
<dbReference type="Gene3D" id="1.10.287.40">
    <property type="entry name" value="Serine-tRNA synthetase, tRNA binding domain"/>
    <property type="match status" value="1"/>
</dbReference>
<comment type="similarity">
    <text evidence="3 12">Belongs to the class-II aminoacyl-tRNA synthetase family. Type-1 seryl-tRNA synthetase subfamily.</text>
</comment>
<reference evidence="17" key="1">
    <citation type="journal article" date="2020" name="mSystems">
        <title>Genome- and Community-Level Interaction Insights into Carbon Utilization and Element Cycling Functions of Hydrothermarchaeota in Hydrothermal Sediment.</title>
        <authorList>
            <person name="Zhou Z."/>
            <person name="Liu Y."/>
            <person name="Xu W."/>
            <person name="Pan J."/>
            <person name="Luo Z.H."/>
            <person name="Li M."/>
        </authorList>
    </citation>
    <scope>NUCLEOTIDE SEQUENCE [LARGE SCALE GENOMIC DNA]</scope>
    <source>
        <strain evidence="17">SpSt-1019</strain>
    </source>
</reference>
<dbReference type="CDD" id="cd00770">
    <property type="entry name" value="SerRS_core"/>
    <property type="match status" value="1"/>
</dbReference>
<comment type="subcellular location">
    <subcellularLocation>
        <location evidence="1 12">Cytoplasm</location>
    </subcellularLocation>
</comment>
<dbReference type="InterPro" id="IPR002314">
    <property type="entry name" value="aa-tRNA-synt_IIb"/>
</dbReference>
<dbReference type="GO" id="GO:0004828">
    <property type="term" value="F:serine-tRNA ligase activity"/>
    <property type="evidence" value="ECO:0007669"/>
    <property type="project" value="UniProtKB-UniRule"/>
</dbReference>
<evidence type="ECO:0000313" key="17">
    <source>
        <dbReference type="EMBL" id="HHI66169.1"/>
    </source>
</evidence>
<dbReference type="Pfam" id="PF02403">
    <property type="entry name" value="Seryl_tRNA_N"/>
    <property type="match status" value="1"/>
</dbReference>
<comment type="catalytic activity">
    <reaction evidence="11 12">
        <text>tRNA(Ser) + L-serine + ATP = L-seryl-tRNA(Ser) + AMP + diphosphate + H(+)</text>
        <dbReference type="Rhea" id="RHEA:12292"/>
        <dbReference type="Rhea" id="RHEA-COMP:9669"/>
        <dbReference type="Rhea" id="RHEA-COMP:9703"/>
        <dbReference type="ChEBI" id="CHEBI:15378"/>
        <dbReference type="ChEBI" id="CHEBI:30616"/>
        <dbReference type="ChEBI" id="CHEBI:33019"/>
        <dbReference type="ChEBI" id="CHEBI:33384"/>
        <dbReference type="ChEBI" id="CHEBI:78442"/>
        <dbReference type="ChEBI" id="CHEBI:78533"/>
        <dbReference type="ChEBI" id="CHEBI:456215"/>
        <dbReference type="EC" id="6.1.1.11"/>
    </reaction>
</comment>
<gene>
    <name evidence="12" type="primary">serS</name>
    <name evidence="17" type="ORF">ENL70_06455</name>
</gene>
<dbReference type="Pfam" id="PF00587">
    <property type="entry name" value="tRNA-synt_2b"/>
    <property type="match status" value="1"/>
</dbReference>
<dbReference type="GO" id="GO:0006434">
    <property type="term" value="P:seryl-tRNA aminoacylation"/>
    <property type="evidence" value="ECO:0007669"/>
    <property type="project" value="UniProtKB-UniRule"/>
</dbReference>
<keyword evidence="7 12" id="KW-0067">ATP-binding</keyword>
<dbReference type="Gene3D" id="3.30.930.10">
    <property type="entry name" value="Bira Bifunctional Protein, Domain 2"/>
    <property type="match status" value="1"/>
</dbReference>
<feature type="binding site" evidence="12 14">
    <location>
        <begin position="349"/>
        <end position="352"/>
    </location>
    <ligand>
        <name>ATP</name>
        <dbReference type="ChEBI" id="CHEBI:30616"/>
    </ligand>
</feature>
<evidence type="ECO:0000256" key="7">
    <source>
        <dbReference type="ARBA" id="ARBA00022840"/>
    </source>
</evidence>
<evidence type="ECO:0000256" key="4">
    <source>
        <dbReference type="ARBA" id="ARBA00022490"/>
    </source>
</evidence>
<dbReference type="NCBIfam" id="TIGR00414">
    <property type="entry name" value="serS"/>
    <property type="match status" value="1"/>
</dbReference>
<proteinExistence type="inferred from homology"/>
<evidence type="ECO:0000256" key="9">
    <source>
        <dbReference type="ARBA" id="ARBA00023146"/>
    </source>
</evidence>
<dbReference type="InterPro" id="IPR006195">
    <property type="entry name" value="aa-tRNA-synth_II"/>
</dbReference>
<evidence type="ECO:0000256" key="13">
    <source>
        <dbReference type="PIRSR" id="PIRSR001529-1"/>
    </source>
</evidence>
<dbReference type="PRINTS" id="PR00981">
    <property type="entry name" value="TRNASYNTHSER"/>
</dbReference>
<dbReference type="PANTHER" id="PTHR43697">
    <property type="entry name" value="SERYL-TRNA SYNTHETASE"/>
    <property type="match status" value="1"/>
</dbReference>
<evidence type="ECO:0000256" key="5">
    <source>
        <dbReference type="ARBA" id="ARBA00022598"/>
    </source>
</evidence>
<feature type="binding site" evidence="12">
    <location>
        <position position="384"/>
    </location>
    <ligand>
        <name>L-serine</name>
        <dbReference type="ChEBI" id="CHEBI:33384"/>
    </ligand>
</feature>
<evidence type="ECO:0000256" key="12">
    <source>
        <dbReference type="HAMAP-Rule" id="MF_00176"/>
    </source>
</evidence>
<organism evidence="17">
    <name type="scientific">Thermodesulfobium narugense</name>
    <dbReference type="NCBI Taxonomy" id="184064"/>
    <lineage>
        <taxon>Bacteria</taxon>
        <taxon>Pseudomonadati</taxon>
        <taxon>Thermodesulfobiota</taxon>
        <taxon>Thermodesulfobiia</taxon>
        <taxon>Thermodesulfobiales</taxon>
        <taxon>Thermodesulfobiaceae</taxon>
        <taxon>Thermodesulfobium</taxon>
    </lineage>
</organism>
<dbReference type="PIRSF" id="PIRSF001529">
    <property type="entry name" value="Ser-tRNA-synth_IIa"/>
    <property type="match status" value="1"/>
</dbReference>
<feature type="binding site" evidence="13">
    <location>
        <position position="382"/>
    </location>
    <ligand>
        <name>L-serine</name>
        <dbReference type="ChEBI" id="CHEBI:33384"/>
    </ligand>
</feature>